<dbReference type="RefSeq" id="WP_085487404.1">
    <property type="nucleotide sequence ID" value="NZ_FXAY01000005.1"/>
</dbReference>
<gene>
    <name evidence="2" type="ORF">SAMN06296010_2963</name>
</gene>
<evidence type="ECO:0000256" key="1">
    <source>
        <dbReference type="ARBA" id="ARBA00022801"/>
    </source>
</evidence>
<dbReference type="InterPro" id="IPR051540">
    <property type="entry name" value="S-2-haloacid_dehalogenase"/>
</dbReference>
<evidence type="ECO:0000313" key="2">
    <source>
        <dbReference type="EMBL" id="SMG45154.1"/>
    </source>
</evidence>
<sequence length="208" mass="22644">MNKITLPPGLRAIVFDVGETLVDESRAWSLKATEVGVTPFALMGVLGALIERDQDHRQVWDMLDVEPPDSTVRIERADLYPDAISCLQAARAAGHVVGIAGNQPDGAVAQLRALEFDADFVASSTDWGVSKPSPEFFARIAQRADLTPDAILYVGDRLDNDILPARDAGMRTALLRRGPWGYIHARREEANLADIRLDSLAQLTAALS</sequence>
<organism evidence="2 3">
    <name type="scientific">Agreia pratensis</name>
    <dbReference type="NCBI Taxonomy" id="150121"/>
    <lineage>
        <taxon>Bacteria</taxon>
        <taxon>Bacillati</taxon>
        <taxon>Actinomycetota</taxon>
        <taxon>Actinomycetes</taxon>
        <taxon>Micrococcales</taxon>
        <taxon>Microbacteriaceae</taxon>
        <taxon>Agreia</taxon>
    </lineage>
</organism>
<dbReference type="OrthoDB" id="9810501at2"/>
<dbReference type="InterPro" id="IPR023214">
    <property type="entry name" value="HAD_sf"/>
</dbReference>
<accession>A0A1X7KV17</accession>
<dbReference type="EMBL" id="FXAY01000005">
    <property type="protein sequence ID" value="SMG45154.1"/>
    <property type="molecule type" value="Genomic_DNA"/>
</dbReference>
<name>A0A1X7KV17_9MICO</name>
<dbReference type="NCBIfam" id="TIGR01509">
    <property type="entry name" value="HAD-SF-IA-v3"/>
    <property type="match status" value="1"/>
</dbReference>
<keyword evidence="1" id="KW-0378">Hydrolase</keyword>
<dbReference type="Pfam" id="PF00702">
    <property type="entry name" value="Hydrolase"/>
    <property type="match status" value="1"/>
</dbReference>
<dbReference type="Proteomes" id="UP000193244">
    <property type="component" value="Unassembled WGS sequence"/>
</dbReference>
<dbReference type="STRING" id="150121.SAMN06296010_2963"/>
<dbReference type="NCBIfam" id="TIGR01549">
    <property type="entry name" value="HAD-SF-IA-v1"/>
    <property type="match status" value="1"/>
</dbReference>
<dbReference type="AlphaFoldDB" id="A0A1X7KV17"/>
<dbReference type="SUPFAM" id="SSF56784">
    <property type="entry name" value="HAD-like"/>
    <property type="match status" value="1"/>
</dbReference>
<dbReference type="SFLD" id="SFLDG01129">
    <property type="entry name" value="C1.5:_HAD__Beta-PGM__Phosphata"/>
    <property type="match status" value="1"/>
</dbReference>
<proteinExistence type="predicted"/>
<dbReference type="PRINTS" id="PR00413">
    <property type="entry name" value="HADHALOGNASE"/>
</dbReference>
<reference evidence="3" key="1">
    <citation type="submission" date="2017-04" db="EMBL/GenBank/DDBJ databases">
        <authorList>
            <person name="Varghese N."/>
            <person name="Submissions S."/>
        </authorList>
    </citation>
    <scope>NUCLEOTIDE SEQUENCE [LARGE SCALE GENOMIC DNA]</scope>
    <source>
        <strain evidence="3">VKM Ac-2510</strain>
    </source>
</reference>
<dbReference type="Gene3D" id="3.40.50.1000">
    <property type="entry name" value="HAD superfamily/HAD-like"/>
    <property type="match status" value="1"/>
</dbReference>
<protein>
    <submittedName>
        <fullName evidence="2">Haloacid dehalogenase superfamily, subfamily IA, variant 3 with third motif having DD or ED/haloacid dehalogenase superfamily, subfamily IA, variant 1 with third motif having Dx(3-4)D or Dx(3-4)E</fullName>
    </submittedName>
</protein>
<dbReference type="PANTHER" id="PTHR43316">
    <property type="entry name" value="HYDROLASE, HALOACID DELAHOGENASE-RELATED"/>
    <property type="match status" value="1"/>
</dbReference>
<dbReference type="SFLD" id="SFLDS00003">
    <property type="entry name" value="Haloacid_Dehalogenase"/>
    <property type="match status" value="1"/>
</dbReference>
<dbReference type="PANTHER" id="PTHR43316:SF8">
    <property type="entry name" value="HAD FAMILY HYDROLASE"/>
    <property type="match status" value="1"/>
</dbReference>
<dbReference type="InterPro" id="IPR036412">
    <property type="entry name" value="HAD-like_sf"/>
</dbReference>
<dbReference type="GO" id="GO:0016787">
    <property type="term" value="F:hydrolase activity"/>
    <property type="evidence" value="ECO:0007669"/>
    <property type="project" value="UniProtKB-KW"/>
</dbReference>
<evidence type="ECO:0000313" key="3">
    <source>
        <dbReference type="Proteomes" id="UP000193244"/>
    </source>
</evidence>
<keyword evidence="3" id="KW-1185">Reference proteome</keyword>
<dbReference type="InterPro" id="IPR006439">
    <property type="entry name" value="HAD-SF_hydro_IA"/>
</dbReference>